<comment type="caution">
    <text evidence="2">The sequence shown here is derived from an EMBL/GenBank/DDBJ whole genome shotgun (WGS) entry which is preliminary data.</text>
</comment>
<keyword evidence="3" id="KW-1185">Reference proteome</keyword>
<protein>
    <recommendedName>
        <fullName evidence="1">BetI-type transcriptional repressor C-terminal domain-containing protein</fullName>
    </recommendedName>
</protein>
<evidence type="ECO:0000259" key="1">
    <source>
        <dbReference type="Pfam" id="PF13977"/>
    </source>
</evidence>
<sequence length="149" mass="16508">MTVPGMTNHFPTKAVLLEAVLRERDVDAGAHLAERTGADLLRGVLEIVTRDEADHNLTQLFAVLSAEATMTEHPAHEYFTQRYELVIDTVRRGFSEAAEAGELREGIAPDAAAQYLVALSDGLQLQRLYRVGEHSQAHLMRGFLEGLLR</sequence>
<dbReference type="Proteomes" id="UP000633205">
    <property type="component" value="Unassembled WGS sequence"/>
</dbReference>
<gene>
    <name evidence="2" type="ORF">GCM10010915_02800</name>
</gene>
<dbReference type="EMBL" id="BMHO01000001">
    <property type="protein sequence ID" value="GGD26202.1"/>
    <property type="molecule type" value="Genomic_DNA"/>
</dbReference>
<reference evidence="2" key="1">
    <citation type="journal article" date="2014" name="Int. J. Syst. Evol. Microbiol.">
        <title>Complete genome sequence of Corynebacterium casei LMG S-19264T (=DSM 44701T), isolated from a smear-ripened cheese.</title>
        <authorList>
            <consortium name="US DOE Joint Genome Institute (JGI-PGF)"/>
            <person name="Walter F."/>
            <person name="Albersmeier A."/>
            <person name="Kalinowski J."/>
            <person name="Ruckert C."/>
        </authorList>
    </citation>
    <scope>NUCLEOTIDE SEQUENCE</scope>
    <source>
        <strain evidence="2">CGMCC 1.15152</strain>
    </source>
</reference>
<dbReference type="SUPFAM" id="SSF48498">
    <property type="entry name" value="Tetracyclin repressor-like, C-terminal domain"/>
    <property type="match status" value="1"/>
</dbReference>
<evidence type="ECO:0000313" key="3">
    <source>
        <dbReference type="Proteomes" id="UP000633205"/>
    </source>
</evidence>
<reference evidence="2" key="2">
    <citation type="submission" date="2020-09" db="EMBL/GenBank/DDBJ databases">
        <authorList>
            <person name="Sun Q."/>
            <person name="Zhou Y."/>
        </authorList>
    </citation>
    <scope>NUCLEOTIDE SEQUENCE</scope>
    <source>
        <strain evidence="2">CGMCC 1.15152</strain>
    </source>
</reference>
<dbReference type="InterPro" id="IPR036271">
    <property type="entry name" value="Tet_transcr_reg_TetR-rel_C_sf"/>
</dbReference>
<dbReference type="AlphaFoldDB" id="A0A916Y183"/>
<dbReference type="Pfam" id="PF13977">
    <property type="entry name" value="TetR_C_6"/>
    <property type="match status" value="1"/>
</dbReference>
<dbReference type="InterPro" id="IPR039538">
    <property type="entry name" value="BetI_C"/>
</dbReference>
<organism evidence="2 3">
    <name type="scientific">Microbacterium faecale</name>
    <dbReference type="NCBI Taxonomy" id="1804630"/>
    <lineage>
        <taxon>Bacteria</taxon>
        <taxon>Bacillati</taxon>
        <taxon>Actinomycetota</taxon>
        <taxon>Actinomycetes</taxon>
        <taxon>Micrococcales</taxon>
        <taxon>Microbacteriaceae</taxon>
        <taxon>Microbacterium</taxon>
    </lineage>
</organism>
<feature type="domain" description="BetI-type transcriptional repressor C-terminal" evidence="1">
    <location>
        <begin position="40"/>
        <end position="148"/>
    </location>
</feature>
<proteinExistence type="predicted"/>
<evidence type="ECO:0000313" key="2">
    <source>
        <dbReference type="EMBL" id="GGD26202.1"/>
    </source>
</evidence>
<dbReference type="Gene3D" id="1.10.357.10">
    <property type="entry name" value="Tetracycline Repressor, domain 2"/>
    <property type="match status" value="1"/>
</dbReference>
<name>A0A916Y183_9MICO</name>
<accession>A0A916Y183</accession>